<dbReference type="EMBL" id="JBHFFA010000004">
    <property type="protein sequence ID" value="KAL2630380.1"/>
    <property type="molecule type" value="Genomic_DNA"/>
</dbReference>
<evidence type="ECO:0000313" key="1">
    <source>
        <dbReference type="EMBL" id="KAL2630380.1"/>
    </source>
</evidence>
<protein>
    <submittedName>
        <fullName evidence="1">Uncharacterized protein</fullName>
    </submittedName>
</protein>
<dbReference type="Proteomes" id="UP001605036">
    <property type="component" value="Unassembled WGS sequence"/>
</dbReference>
<accession>A0ABD1YI76</accession>
<keyword evidence="2" id="KW-1185">Reference proteome</keyword>
<sequence length="241" mass="27205">MELLWQNVRFFHYREATTAASVLASDHKAKGLQLVLRPLGSEGTFKRKGAGEIKVPGIEDKRQITCCVASTAGGTLLPFQLIFQDHRGQQFRDFLAQDHPYICLLHIPAGCTSIFQLADVGLQRPLKATFSQRYHQWAIAQVQRALADGFEPQGTKLDTSIQSLRAKCCEWMYDAWTRVAAGSNKILKAWEDCGLLDAWKAEKQLEAFSRNIHGELFKQKLREKIAQEVHPGGLQIKQMII</sequence>
<proteinExistence type="predicted"/>
<comment type="caution">
    <text evidence="1">The sequence shown here is derived from an EMBL/GenBank/DDBJ whole genome shotgun (WGS) entry which is preliminary data.</text>
</comment>
<reference evidence="1 2" key="1">
    <citation type="submission" date="2024-09" db="EMBL/GenBank/DDBJ databases">
        <title>Chromosome-scale assembly of Riccia fluitans.</title>
        <authorList>
            <person name="Paukszto L."/>
            <person name="Sawicki J."/>
            <person name="Karawczyk K."/>
            <person name="Piernik-Szablinska J."/>
            <person name="Szczecinska M."/>
            <person name="Mazdziarz M."/>
        </authorList>
    </citation>
    <scope>NUCLEOTIDE SEQUENCE [LARGE SCALE GENOMIC DNA]</scope>
    <source>
        <strain evidence="1">Rf_01</strain>
        <tissue evidence="1">Aerial parts of the thallus</tissue>
    </source>
</reference>
<dbReference type="AlphaFoldDB" id="A0ABD1YI76"/>
<organism evidence="1 2">
    <name type="scientific">Riccia fluitans</name>
    <dbReference type="NCBI Taxonomy" id="41844"/>
    <lineage>
        <taxon>Eukaryota</taxon>
        <taxon>Viridiplantae</taxon>
        <taxon>Streptophyta</taxon>
        <taxon>Embryophyta</taxon>
        <taxon>Marchantiophyta</taxon>
        <taxon>Marchantiopsida</taxon>
        <taxon>Marchantiidae</taxon>
        <taxon>Marchantiales</taxon>
        <taxon>Ricciaceae</taxon>
        <taxon>Riccia</taxon>
    </lineage>
</organism>
<evidence type="ECO:0000313" key="2">
    <source>
        <dbReference type="Proteomes" id="UP001605036"/>
    </source>
</evidence>
<gene>
    <name evidence="1" type="ORF">R1flu_015066</name>
</gene>
<name>A0ABD1YI76_9MARC</name>